<name>A0AAD1M2K3_MYCXE</name>
<keyword evidence="1" id="KW-0812">Transmembrane</keyword>
<dbReference type="SUPFAM" id="SSF53335">
    <property type="entry name" value="S-adenosyl-L-methionine-dependent methyltransferases"/>
    <property type="match status" value="1"/>
</dbReference>
<keyword evidence="1" id="KW-0472">Membrane</keyword>
<dbReference type="RefSeq" id="WP_085198107.1">
    <property type="nucleotide sequence ID" value="NZ_AP022314.1"/>
</dbReference>
<dbReference type="Gene3D" id="3.40.50.150">
    <property type="entry name" value="Vaccinia Virus protein VP39"/>
    <property type="match status" value="1"/>
</dbReference>
<dbReference type="AlphaFoldDB" id="A0AAD1M2K3"/>
<evidence type="ECO:0000259" key="2">
    <source>
        <dbReference type="Pfam" id="PF08241"/>
    </source>
</evidence>
<keyword evidence="1" id="KW-1133">Transmembrane helix</keyword>
<dbReference type="InterPro" id="IPR029063">
    <property type="entry name" value="SAM-dependent_MTases_sf"/>
</dbReference>
<evidence type="ECO:0000313" key="3">
    <source>
        <dbReference type="EMBL" id="BBU24264.1"/>
    </source>
</evidence>
<dbReference type="Pfam" id="PF08241">
    <property type="entry name" value="Methyltransf_11"/>
    <property type="match status" value="1"/>
</dbReference>
<dbReference type="KEGG" id="mxe:MYXE_40540"/>
<feature type="domain" description="Methyltransferase type 11" evidence="2">
    <location>
        <begin position="107"/>
        <end position="214"/>
    </location>
</feature>
<dbReference type="Proteomes" id="UP000464624">
    <property type="component" value="Chromosome"/>
</dbReference>
<protein>
    <recommendedName>
        <fullName evidence="2">Methyltransferase type 11 domain-containing protein</fullName>
    </recommendedName>
</protein>
<feature type="transmembrane region" description="Helical" evidence="1">
    <location>
        <begin position="62"/>
        <end position="80"/>
    </location>
</feature>
<dbReference type="PANTHER" id="PTHR45277">
    <property type="entry name" value="EXPRESSED PROTEIN"/>
    <property type="match status" value="1"/>
</dbReference>
<reference evidence="3 4" key="1">
    <citation type="submission" date="2019-12" db="EMBL/GenBank/DDBJ databases">
        <title>Complete genome sequence of Mycolicibacterium xenopi str. JCM15661T.</title>
        <authorList>
            <person name="Yoshida M."/>
            <person name="Fukano H."/>
            <person name="Asakura T."/>
            <person name="Hoshino Y."/>
        </authorList>
    </citation>
    <scope>NUCLEOTIDE SEQUENCE [LARGE SCALE GENOMIC DNA]</scope>
    <source>
        <strain evidence="3 4">JCM 15661T</strain>
    </source>
</reference>
<gene>
    <name evidence="3" type="ORF">MYXE_40540</name>
</gene>
<dbReference type="GO" id="GO:0008757">
    <property type="term" value="F:S-adenosylmethionine-dependent methyltransferase activity"/>
    <property type="evidence" value="ECO:0007669"/>
    <property type="project" value="InterPro"/>
</dbReference>
<feature type="transmembrane region" description="Helical" evidence="1">
    <location>
        <begin position="37"/>
        <end position="55"/>
    </location>
</feature>
<dbReference type="PANTHER" id="PTHR45277:SF1">
    <property type="entry name" value="EXPRESSED PROTEIN"/>
    <property type="match status" value="1"/>
</dbReference>
<dbReference type="CDD" id="cd02440">
    <property type="entry name" value="AdoMet_MTases"/>
    <property type="match status" value="1"/>
</dbReference>
<proteinExistence type="predicted"/>
<sequence length="264" mass="28147">MEAGDAFAMTQTATHGHKGDYGIDGAFHTISAPAQGAGIAVASAALLAWAAIGLARGKRATAALAGTAGLGMIGSAGLYLHATRIGKFQVWDEILDGLRLRGDETLLDLGCGRGAVLLAAAKRLPRGRAVGIDLWRADQTDNSPTATMTNARLEDVADRVEVRTADMTALPFDDESFDVVVSSLAIHNIPTREGRRLALLEAVRVLRPGGRLAIADLWETRQHAQQLRELGWADVQRRNLGWRMWYGGPWGATHLVIATKPGAS</sequence>
<organism evidence="3 4">
    <name type="scientific">Mycobacterium xenopi</name>
    <dbReference type="NCBI Taxonomy" id="1789"/>
    <lineage>
        <taxon>Bacteria</taxon>
        <taxon>Bacillati</taxon>
        <taxon>Actinomycetota</taxon>
        <taxon>Actinomycetes</taxon>
        <taxon>Mycobacteriales</taxon>
        <taxon>Mycobacteriaceae</taxon>
        <taxon>Mycobacterium</taxon>
    </lineage>
</organism>
<evidence type="ECO:0000313" key="4">
    <source>
        <dbReference type="Proteomes" id="UP000464624"/>
    </source>
</evidence>
<evidence type="ECO:0000256" key="1">
    <source>
        <dbReference type="SAM" id="Phobius"/>
    </source>
</evidence>
<dbReference type="InterPro" id="IPR013216">
    <property type="entry name" value="Methyltransf_11"/>
</dbReference>
<accession>A0AAD1M2K3</accession>
<dbReference type="EMBL" id="AP022314">
    <property type="protein sequence ID" value="BBU24264.1"/>
    <property type="molecule type" value="Genomic_DNA"/>
</dbReference>